<name>A0A9N9H535_9GLOM</name>
<keyword evidence="3" id="KW-1185">Reference proteome</keyword>
<protein>
    <submittedName>
        <fullName evidence="2">2666_t:CDS:1</fullName>
    </submittedName>
</protein>
<dbReference type="EMBL" id="CAJVPI010003334">
    <property type="protein sequence ID" value="CAG8657338.1"/>
    <property type="molecule type" value="Genomic_DNA"/>
</dbReference>
<proteinExistence type="predicted"/>
<gene>
    <name evidence="2" type="ORF">PBRASI_LOCUS10592</name>
</gene>
<evidence type="ECO:0000313" key="2">
    <source>
        <dbReference type="EMBL" id="CAG8657338.1"/>
    </source>
</evidence>
<evidence type="ECO:0000256" key="1">
    <source>
        <dbReference type="SAM" id="MobiDB-lite"/>
    </source>
</evidence>
<feature type="region of interest" description="Disordered" evidence="1">
    <location>
        <begin position="200"/>
        <end position="223"/>
    </location>
</feature>
<dbReference type="AlphaFoldDB" id="A0A9N9H535"/>
<organism evidence="2 3">
    <name type="scientific">Paraglomus brasilianum</name>
    <dbReference type="NCBI Taxonomy" id="144538"/>
    <lineage>
        <taxon>Eukaryota</taxon>
        <taxon>Fungi</taxon>
        <taxon>Fungi incertae sedis</taxon>
        <taxon>Mucoromycota</taxon>
        <taxon>Glomeromycotina</taxon>
        <taxon>Glomeromycetes</taxon>
        <taxon>Paraglomerales</taxon>
        <taxon>Paraglomeraceae</taxon>
        <taxon>Paraglomus</taxon>
    </lineage>
</organism>
<sequence>MGGRYGLGRFFRDEVSERIGSRFTHGPFERTGNSTENEYRWWPQVPESFNFSEPSQGLLCVYLEGEEEHCGLKYTRKYASSSVHHFVYLKGLTTPCGCASSDSIAEGMLRVCPKWEVCHGLDQLDPIMPCDVRSKQNLLTNRNLDEIREIAAQERIQEKKINHEKKTIEYVAVVATADASRKHFLAQSTEANKRLKTTSCDSANEVSEQGDPKDTTELSGAGDCEDNYDQDALERMNEQDALEQMNEQDFEIVLKINDKCIRSIMNEWHEKAKYIPSIHKQ</sequence>
<comment type="caution">
    <text evidence="2">The sequence shown here is derived from an EMBL/GenBank/DDBJ whole genome shotgun (WGS) entry which is preliminary data.</text>
</comment>
<evidence type="ECO:0000313" key="3">
    <source>
        <dbReference type="Proteomes" id="UP000789739"/>
    </source>
</evidence>
<dbReference type="Proteomes" id="UP000789739">
    <property type="component" value="Unassembled WGS sequence"/>
</dbReference>
<feature type="non-terminal residue" evidence="2">
    <location>
        <position position="281"/>
    </location>
</feature>
<accession>A0A9N9H535</accession>
<reference evidence="2" key="1">
    <citation type="submission" date="2021-06" db="EMBL/GenBank/DDBJ databases">
        <authorList>
            <person name="Kallberg Y."/>
            <person name="Tangrot J."/>
            <person name="Rosling A."/>
        </authorList>
    </citation>
    <scope>NUCLEOTIDE SEQUENCE</scope>
    <source>
        <strain evidence="2">BR232B</strain>
    </source>
</reference>